<comment type="subcellular location">
    <subcellularLocation>
        <location evidence="1">Membrane</location>
    </subcellularLocation>
</comment>
<keyword evidence="3" id="KW-0813">Transport</keyword>
<comment type="caution">
    <text evidence="8">The sequence shown here is derived from an EMBL/GenBank/DDBJ whole genome shotgun (WGS) entry which is preliminary data.</text>
</comment>
<evidence type="ECO:0000256" key="3">
    <source>
        <dbReference type="ARBA" id="ARBA00022448"/>
    </source>
</evidence>
<dbReference type="Proteomes" id="UP001141253">
    <property type="component" value="Chromosome 16"/>
</dbReference>
<comment type="similarity">
    <text evidence="2">Belongs to the purine permeases (TC 2.A.7.14) family.</text>
</comment>
<proteinExistence type="inferred from homology"/>
<keyword evidence="4 7" id="KW-0812">Transmembrane</keyword>
<dbReference type="PANTHER" id="PTHR31376">
    <property type="entry name" value="OS09G0467300 PROTEIN-RELATED"/>
    <property type="match status" value="1"/>
</dbReference>
<reference evidence="8" key="1">
    <citation type="submission" date="2022-10" db="EMBL/GenBank/DDBJ databases">
        <authorList>
            <person name="Hyden B.L."/>
            <person name="Feng K."/>
            <person name="Yates T."/>
            <person name="Jawdy S."/>
            <person name="Smart L.B."/>
            <person name="Muchero W."/>
        </authorList>
    </citation>
    <scope>NUCLEOTIDE SEQUENCE</scope>
    <source>
        <tissue evidence="8">Shoot tip</tissue>
    </source>
</reference>
<feature type="transmembrane region" description="Helical" evidence="7">
    <location>
        <begin position="44"/>
        <end position="61"/>
    </location>
</feature>
<sequence>MVSLLHSLGLKNLPVSIYSLVCTSQLGFNALFSFFLNSLKLTPFIINSLLLLTISSTLLVFQDDDAESKHVYKRDSPFRRFSKQETFKVVLDMTVYPSLAATIAVLAGLFASGEWKGLGTEMEGFKLGEASYCMTLIWTAISWQLFNIGCVGLIFEVSSVFSNVISALGLPVVPVLAVFCFGDRMDGVKAIAMVVAMWGFLSYVYQHYLDDCELKKQRYIAMPLLKCFIAG</sequence>
<feature type="transmembrane region" description="Helical" evidence="7">
    <location>
        <begin position="161"/>
        <end position="181"/>
    </location>
</feature>
<evidence type="ECO:0000256" key="2">
    <source>
        <dbReference type="ARBA" id="ARBA00006213"/>
    </source>
</evidence>
<gene>
    <name evidence="8" type="ORF">OIU77_016123</name>
</gene>
<evidence type="ECO:0000256" key="5">
    <source>
        <dbReference type="ARBA" id="ARBA00022989"/>
    </source>
</evidence>
<name>A0ABQ8ZJ91_9ROSI</name>
<dbReference type="PANTHER" id="PTHR31376:SF17">
    <property type="entry name" value="PURINE PERMEASE 21-RELATED"/>
    <property type="match status" value="1"/>
</dbReference>
<evidence type="ECO:0000313" key="9">
    <source>
        <dbReference type="Proteomes" id="UP001141253"/>
    </source>
</evidence>
<keyword evidence="6 7" id="KW-0472">Membrane</keyword>
<dbReference type="EMBL" id="JAPFFI010000027">
    <property type="protein sequence ID" value="KAJ6301952.1"/>
    <property type="molecule type" value="Genomic_DNA"/>
</dbReference>
<dbReference type="InterPro" id="IPR030182">
    <property type="entry name" value="PUP_plant"/>
</dbReference>
<evidence type="ECO:0000256" key="7">
    <source>
        <dbReference type="SAM" id="Phobius"/>
    </source>
</evidence>
<evidence type="ECO:0008006" key="10">
    <source>
        <dbReference type="Google" id="ProtNLM"/>
    </source>
</evidence>
<evidence type="ECO:0000313" key="8">
    <source>
        <dbReference type="EMBL" id="KAJ6301952.1"/>
    </source>
</evidence>
<feature type="transmembrane region" description="Helical" evidence="7">
    <location>
        <begin position="188"/>
        <end position="205"/>
    </location>
</feature>
<evidence type="ECO:0000256" key="4">
    <source>
        <dbReference type="ARBA" id="ARBA00022692"/>
    </source>
</evidence>
<dbReference type="Pfam" id="PF16913">
    <property type="entry name" value="PUNUT"/>
    <property type="match status" value="2"/>
</dbReference>
<feature type="transmembrane region" description="Helical" evidence="7">
    <location>
        <begin position="132"/>
        <end position="155"/>
    </location>
</feature>
<feature type="transmembrane region" description="Helical" evidence="7">
    <location>
        <begin position="15"/>
        <end position="37"/>
    </location>
</feature>
<evidence type="ECO:0000256" key="1">
    <source>
        <dbReference type="ARBA" id="ARBA00004370"/>
    </source>
</evidence>
<keyword evidence="9" id="KW-1185">Reference proteome</keyword>
<evidence type="ECO:0000256" key="6">
    <source>
        <dbReference type="ARBA" id="ARBA00023136"/>
    </source>
</evidence>
<accession>A0ABQ8ZJ91</accession>
<keyword evidence="5 7" id="KW-1133">Transmembrane helix</keyword>
<feature type="transmembrane region" description="Helical" evidence="7">
    <location>
        <begin position="93"/>
        <end position="111"/>
    </location>
</feature>
<protein>
    <recommendedName>
        <fullName evidence="10">Purine permease</fullName>
    </recommendedName>
</protein>
<organism evidence="8 9">
    <name type="scientific">Salix suchowensis</name>
    <dbReference type="NCBI Taxonomy" id="1278906"/>
    <lineage>
        <taxon>Eukaryota</taxon>
        <taxon>Viridiplantae</taxon>
        <taxon>Streptophyta</taxon>
        <taxon>Embryophyta</taxon>
        <taxon>Tracheophyta</taxon>
        <taxon>Spermatophyta</taxon>
        <taxon>Magnoliopsida</taxon>
        <taxon>eudicotyledons</taxon>
        <taxon>Gunneridae</taxon>
        <taxon>Pentapetalae</taxon>
        <taxon>rosids</taxon>
        <taxon>fabids</taxon>
        <taxon>Malpighiales</taxon>
        <taxon>Salicaceae</taxon>
        <taxon>Saliceae</taxon>
        <taxon>Salix</taxon>
    </lineage>
</organism>
<reference evidence="8" key="2">
    <citation type="journal article" date="2023" name="Int. J. Mol. Sci.">
        <title>De Novo Assembly and Annotation of 11 Diverse Shrub Willow (Salix) Genomes Reveals Novel Gene Organization in Sex-Linked Regions.</title>
        <authorList>
            <person name="Hyden B."/>
            <person name="Feng K."/>
            <person name="Yates T.B."/>
            <person name="Jawdy S."/>
            <person name="Cereghino C."/>
            <person name="Smart L.B."/>
            <person name="Muchero W."/>
        </authorList>
    </citation>
    <scope>NUCLEOTIDE SEQUENCE</scope>
    <source>
        <tissue evidence="8">Shoot tip</tissue>
    </source>
</reference>